<gene>
    <name evidence="1" type="ORF">M9H77_35079</name>
</gene>
<dbReference type="EMBL" id="CM044708">
    <property type="protein sequence ID" value="KAI5649074.1"/>
    <property type="molecule type" value="Genomic_DNA"/>
</dbReference>
<keyword evidence="2" id="KW-1185">Reference proteome</keyword>
<name>A0ACB9ZNW4_CATRO</name>
<evidence type="ECO:0000313" key="1">
    <source>
        <dbReference type="EMBL" id="KAI5649074.1"/>
    </source>
</evidence>
<evidence type="ECO:0000313" key="2">
    <source>
        <dbReference type="Proteomes" id="UP001060085"/>
    </source>
</evidence>
<protein>
    <submittedName>
        <fullName evidence="1">Uncharacterized protein</fullName>
    </submittedName>
</protein>
<sequence>MTNCGGNRRIHREQAVTEEEETIEKKKREKKQLHRVGSISNNEEESIYRAPKGSFVSRWSKHEICLLDDMQNKNIGTKSCDINYDEVYILLIKVHKSQGRSNVFCRSAKEPFQGPTTKARAWKINEHEDGITRGLIAFVEESMKGGLKSENEGFEGLVYIRELGIGFDIPNVDLDCKGKISFMSSRGLSFSIAMVA</sequence>
<accession>A0ACB9ZNW4</accession>
<comment type="caution">
    <text evidence="1">The sequence shown here is derived from an EMBL/GenBank/DDBJ whole genome shotgun (WGS) entry which is preliminary data.</text>
</comment>
<organism evidence="1 2">
    <name type="scientific">Catharanthus roseus</name>
    <name type="common">Madagascar periwinkle</name>
    <name type="synonym">Vinca rosea</name>
    <dbReference type="NCBI Taxonomy" id="4058"/>
    <lineage>
        <taxon>Eukaryota</taxon>
        <taxon>Viridiplantae</taxon>
        <taxon>Streptophyta</taxon>
        <taxon>Embryophyta</taxon>
        <taxon>Tracheophyta</taxon>
        <taxon>Spermatophyta</taxon>
        <taxon>Magnoliopsida</taxon>
        <taxon>eudicotyledons</taxon>
        <taxon>Gunneridae</taxon>
        <taxon>Pentapetalae</taxon>
        <taxon>asterids</taxon>
        <taxon>lamiids</taxon>
        <taxon>Gentianales</taxon>
        <taxon>Apocynaceae</taxon>
        <taxon>Rauvolfioideae</taxon>
        <taxon>Vinceae</taxon>
        <taxon>Catharanthinae</taxon>
        <taxon>Catharanthus</taxon>
    </lineage>
</organism>
<reference evidence="2" key="1">
    <citation type="journal article" date="2023" name="Nat. Plants">
        <title>Single-cell RNA sequencing provides a high-resolution roadmap for understanding the multicellular compartmentation of specialized metabolism.</title>
        <authorList>
            <person name="Sun S."/>
            <person name="Shen X."/>
            <person name="Li Y."/>
            <person name="Li Y."/>
            <person name="Wang S."/>
            <person name="Li R."/>
            <person name="Zhang H."/>
            <person name="Shen G."/>
            <person name="Guo B."/>
            <person name="Wei J."/>
            <person name="Xu J."/>
            <person name="St-Pierre B."/>
            <person name="Chen S."/>
            <person name="Sun C."/>
        </authorList>
    </citation>
    <scope>NUCLEOTIDE SEQUENCE [LARGE SCALE GENOMIC DNA]</scope>
</reference>
<proteinExistence type="predicted"/>
<dbReference type="Proteomes" id="UP001060085">
    <property type="component" value="Linkage Group LG08"/>
</dbReference>